<keyword evidence="3" id="KW-1185">Reference proteome</keyword>
<protein>
    <recommendedName>
        <fullName evidence="4">Lipoprotein</fullName>
    </recommendedName>
</protein>
<dbReference type="Proteomes" id="UP000007587">
    <property type="component" value="Chromosome"/>
</dbReference>
<gene>
    <name evidence="2" type="ordered locus">COCOR_06812</name>
</gene>
<accession>H8MZH6</accession>
<sequence>MIGTRWMWVGCTLVVMGCGGVGPEVRIAGTVEVFQKSEQDFIDMRREVVRARQALMNAQEAADARLRAEVDQRIAAYKVAGDEKRQKVFAELLAATNTAAEVSDALDKQAEQHRMLLAEANTKVAIRQEKLNEVVAKLSALGQEQSIAEQAKFMADYLSKTQGEFKKLKEDAEAALTQERQQTEALKDASAPLTQSQ</sequence>
<dbReference type="InParanoid" id="H8MZH6"/>
<dbReference type="AlphaFoldDB" id="H8MZH6"/>
<evidence type="ECO:0000256" key="1">
    <source>
        <dbReference type="SAM" id="MobiDB-lite"/>
    </source>
</evidence>
<organism evidence="2 3">
    <name type="scientific">Corallococcus coralloides (strain ATCC 25202 / DSM 2259 / NBRC 100086 / M2)</name>
    <name type="common">Myxococcus coralloides</name>
    <dbReference type="NCBI Taxonomy" id="1144275"/>
    <lineage>
        <taxon>Bacteria</taxon>
        <taxon>Pseudomonadati</taxon>
        <taxon>Myxococcota</taxon>
        <taxon>Myxococcia</taxon>
        <taxon>Myxococcales</taxon>
        <taxon>Cystobacterineae</taxon>
        <taxon>Myxococcaceae</taxon>
        <taxon>Corallococcus</taxon>
    </lineage>
</organism>
<reference evidence="2 3" key="1">
    <citation type="journal article" date="2012" name="J. Bacteriol.">
        <title>Complete Genome Sequence of the Fruiting Myxobacterium Corallococcus coralloides DSM 2259.</title>
        <authorList>
            <person name="Huntley S."/>
            <person name="Zhang Y."/>
            <person name="Treuner-Lange A."/>
            <person name="Kneip S."/>
            <person name="Sensen C.W."/>
            <person name="Sogaard-Andersen L."/>
        </authorList>
    </citation>
    <scope>NUCLEOTIDE SEQUENCE [LARGE SCALE GENOMIC DNA]</scope>
    <source>
        <strain evidence="3">ATCC 25202 / DSM 2259 / NBRC 100086 / M2</strain>
    </source>
</reference>
<dbReference type="HOGENOM" id="CLU_1382086_0_0_7"/>
<evidence type="ECO:0000313" key="3">
    <source>
        <dbReference type="Proteomes" id="UP000007587"/>
    </source>
</evidence>
<dbReference type="EMBL" id="CP003389">
    <property type="protein sequence ID" value="AFE07140.1"/>
    <property type="molecule type" value="Genomic_DNA"/>
</dbReference>
<evidence type="ECO:0008006" key="4">
    <source>
        <dbReference type="Google" id="ProtNLM"/>
    </source>
</evidence>
<dbReference type="PROSITE" id="PS51257">
    <property type="entry name" value="PROKAR_LIPOPROTEIN"/>
    <property type="match status" value="1"/>
</dbReference>
<reference evidence="3" key="2">
    <citation type="submission" date="2012-03" db="EMBL/GenBank/DDBJ databases">
        <title>Genome sequence of the fruiting myxobacterium Corallococcus coralloides DSM 2259.</title>
        <authorList>
            <person name="Huntley S."/>
            <person name="Zhang Y."/>
            <person name="Treuner-Lange A."/>
            <person name="Sensen C.W."/>
            <person name="Sogaard-Andersen L."/>
        </authorList>
    </citation>
    <scope>NUCLEOTIDE SEQUENCE [LARGE SCALE GENOMIC DNA]</scope>
    <source>
        <strain evidence="3">ATCC 25202 / DSM 2259 / NBRC 100086 / M2</strain>
    </source>
</reference>
<dbReference type="STRING" id="1144275.COCOR_06812"/>
<feature type="region of interest" description="Disordered" evidence="1">
    <location>
        <begin position="172"/>
        <end position="197"/>
    </location>
</feature>
<evidence type="ECO:0000313" key="2">
    <source>
        <dbReference type="EMBL" id="AFE07140.1"/>
    </source>
</evidence>
<dbReference type="RefSeq" id="WP_014399598.1">
    <property type="nucleotide sequence ID" value="NC_017030.1"/>
</dbReference>
<dbReference type="KEGG" id="ccx:COCOR_06812"/>
<name>H8MZH6_CORCM</name>
<proteinExistence type="predicted"/>